<feature type="compositionally biased region" description="Polar residues" evidence="1">
    <location>
        <begin position="156"/>
        <end position="168"/>
    </location>
</feature>
<accession>A0A0L7QKT4</accession>
<organism evidence="2 3">
    <name type="scientific">Habropoda laboriosa</name>
    <dbReference type="NCBI Taxonomy" id="597456"/>
    <lineage>
        <taxon>Eukaryota</taxon>
        <taxon>Metazoa</taxon>
        <taxon>Ecdysozoa</taxon>
        <taxon>Arthropoda</taxon>
        <taxon>Hexapoda</taxon>
        <taxon>Insecta</taxon>
        <taxon>Pterygota</taxon>
        <taxon>Neoptera</taxon>
        <taxon>Endopterygota</taxon>
        <taxon>Hymenoptera</taxon>
        <taxon>Apocrita</taxon>
        <taxon>Aculeata</taxon>
        <taxon>Apoidea</taxon>
        <taxon>Anthophila</taxon>
        <taxon>Apidae</taxon>
        <taxon>Habropoda</taxon>
    </lineage>
</organism>
<evidence type="ECO:0000256" key="1">
    <source>
        <dbReference type="SAM" id="MobiDB-lite"/>
    </source>
</evidence>
<dbReference type="OrthoDB" id="7700790at2759"/>
<reference evidence="2 3" key="1">
    <citation type="submission" date="2015-07" db="EMBL/GenBank/DDBJ databases">
        <title>The genome of Habropoda laboriosa.</title>
        <authorList>
            <person name="Pan H."/>
            <person name="Kapheim K."/>
        </authorList>
    </citation>
    <scope>NUCLEOTIDE SEQUENCE [LARGE SCALE GENOMIC DNA]</scope>
    <source>
        <strain evidence="2">0110345459</strain>
    </source>
</reference>
<dbReference type="Proteomes" id="UP000053825">
    <property type="component" value="Unassembled WGS sequence"/>
</dbReference>
<dbReference type="EMBL" id="KQ414940">
    <property type="protein sequence ID" value="KOC59232.1"/>
    <property type="molecule type" value="Genomic_DNA"/>
</dbReference>
<protein>
    <submittedName>
        <fullName evidence="2">Uncharacterized protein</fullName>
    </submittedName>
</protein>
<evidence type="ECO:0000313" key="2">
    <source>
        <dbReference type="EMBL" id="KOC59232.1"/>
    </source>
</evidence>
<name>A0A0L7QKT4_9HYME</name>
<sequence length="314" mass="35858">LQRTETESVDGSSSVCGEFAKKFLPTLPGAFKSLLGTPVAVRTDKPRELVQFLADLLGITDYATNMPAFWFLDTLALQTLRYKNDLDEYSVGVLISWLSGEMILLRDRRYTREEFFREMKIIFTAACEKIREKKRLLHWEETMSEFHDAEEEAEDQLSSGDRSMKSLQEPSSRESVETSSSIDPYLVLDIVIDSTYNMYGNELRYDLIRAVFVQPIQVETRDSPFTLRTPRSVKLAGPGEMPFDARLQRSLRKIEAMEKSKKPEKSAKGRKSLQVPATPPPSLDDELTLTQKRRFILPLVEANEASDLLEKSND</sequence>
<feature type="compositionally biased region" description="Basic and acidic residues" evidence="1">
    <location>
        <begin position="257"/>
        <end position="267"/>
    </location>
</feature>
<feature type="region of interest" description="Disordered" evidence="1">
    <location>
        <begin position="257"/>
        <end position="287"/>
    </location>
</feature>
<keyword evidence="3" id="KW-1185">Reference proteome</keyword>
<feature type="non-terminal residue" evidence="2">
    <location>
        <position position="1"/>
    </location>
</feature>
<proteinExistence type="predicted"/>
<gene>
    <name evidence="2" type="ORF">WH47_11308</name>
</gene>
<feature type="region of interest" description="Disordered" evidence="1">
    <location>
        <begin position="148"/>
        <end position="178"/>
    </location>
</feature>
<evidence type="ECO:0000313" key="3">
    <source>
        <dbReference type="Proteomes" id="UP000053825"/>
    </source>
</evidence>
<dbReference type="AlphaFoldDB" id="A0A0L7QKT4"/>